<name>A0A411WGZ1_9GAMM</name>
<evidence type="ECO:0000313" key="2">
    <source>
        <dbReference type="Proteomes" id="UP000293154"/>
    </source>
</evidence>
<accession>A0A411WGZ1</accession>
<dbReference type="EMBL" id="CP034752">
    <property type="protein sequence ID" value="QBH95479.1"/>
    <property type="molecule type" value="Genomic_DNA"/>
</dbReference>
<dbReference type="Proteomes" id="UP000293154">
    <property type="component" value="Chromosome"/>
</dbReference>
<proteinExistence type="predicted"/>
<organism evidence="1 2">
    <name type="scientific">Limnobaculum zhutongyuii</name>
    <dbReference type="NCBI Taxonomy" id="2498113"/>
    <lineage>
        <taxon>Bacteria</taxon>
        <taxon>Pseudomonadati</taxon>
        <taxon>Pseudomonadota</taxon>
        <taxon>Gammaproteobacteria</taxon>
        <taxon>Enterobacterales</taxon>
        <taxon>Budviciaceae</taxon>
        <taxon>Limnobaculum</taxon>
    </lineage>
</organism>
<dbReference type="RefSeq" id="WP_130590470.1">
    <property type="nucleotide sequence ID" value="NZ_CP034752.1"/>
</dbReference>
<evidence type="ECO:0000313" key="1">
    <source>
        <dbReference type="EMBL" id="QBH95479.1"/>
    </source>
</evidence>
<dbReference type="AlphaFoldDB" id="A0A411WGZ1"/>
<sequence length="79" mass="8808">MSVKERALQLITNPNGRMSTSDTLVVSAFISSTLVLLYSTFKGDLTEWLFLGYISAWVAQSQASKQAAIKRDREVSNHE</sequence>
<dbReference type="KEGG" id="prag:EKN56_03090"/>
<gene>
    <name evidence="1" type="ORF">EKN56_03090</name>
</gene>
<keyword evidence="2" id="KW-1185">Reference proteome</keyword>
<protein>
    <submittedName>
        <fullName evidence="1">Uncharacterized protein</fullName>
    </submittedName>
</protein>
<dbReference type="OrthoDB" id="6626333at2"/>
<reference evidence="1 2" key="1">
    <citation type="submission" date="2019-03" db="EMBL/GenBank/DDBJ databases">
        <title>Pragia sp. nov. isolated from the gut tract of Carduelis flavirostris.</title>
        <authorList>
            <person name="Ge Y."/>
        </authorList>
    </citation>
    <scope>NUCLEOTIDE SEQUENCE [LARGE SCALE GENOMIC DNA]</scope>
    <source>
        <strain evidence="1 2">CF-458</strain>
    </source>
</reference>